<dbReference type="GO" id="GO:0071028">
    <property type="term" value="P:nuclear mRNA surveillance"/>
    <property type="evidence" value="ECO:0007669"/>
    <property type="project" value="TreeGrafter"/>
</dbReference>
<dbReference type="Gene3D" id="3.30.230.70">
    <property type="entry name" value="GHMP Kinase, N-terminal domain"/>
    <property type="match status" value="1"/>
</dbReference>
<evidence type="ECO:0000256" key="3">
    <source>
        <dbReference type="ARBA" id="ARBA00022552"/>
    </source>
</evidence>
<dbReference type="SUPFAM" id="SSF54211">
    <property type="entry name" value="Ribosomal protein S5 domain 2-like"/>
    <property type="match status" value="1"/>
</dbReference>
<evidence type="ECO:0000256" key="4">
    <source>
        <dbReference type="ARBA" id="ARBA00022835"/>
    </source>
</evidence>
<dbReference type="InterPro" id="IPR050080">
    <property type="entry name" value="RNase_PH"/>
</dbReference>
<dbReference type="AlphaFoldDB" id="A0AAD5RHH4"/>
<sequence>MTISAAPDVVLDHLSKADGSASYSYAGYAVTATVNGPIEAQRRDEQPFEAIVDVIVRPAAGVGGTRERHLESILCSTLRHLILLKNFPRQLFQIALQITSVPENDYVNSKLMQASSSQNLSVLPTLFQTAILALVSAAVPMKTTASATTIAIPKDYGSPLLNPTPRQVQTSSSIHVFAFTRQGDLLLSQSDGSFSQDEWDVAHDIAKDVCMEKKREEVDVMLDDDESQTQNMADLIRAEAQMKTDSDLHWK</sequence>
<dbReference type="InterPro" id="IPR020568">
    <property type="entry name" value="Ribosomal_Su5_D2-typ_SF"/>
</dbReference>
<dbReference type="GO" id="GO:0006364">
    <property type="term" value="P:rRNA processing"/>
    <property type="evidence" value="ECO:0007669"/>
    <property type="project" value="UniProtKB-KW"/>
</dbReference>
<keyword evidence="3" id="KW-0698">rRNA processing</keyword>
<dbReference type="GO" id="GO:0034475">
    <property type="term" value="P:U4 snRNA 3'-end processing"/>
    <property type="evidence" value="ECO:0007669"/>
    <property type="project" value="TreeGrafter"/>
</dbReference>
<comment type="subcellular location">
    <subcellularLocation>
        <location evidence="1">Nucleus</location>
    </subcellularLocation>
</comment>
<dbReference type="Pfam" id="PF01138">
    <property type="entry name" value="RNase_PH"/>
    <property type="match status" value="1"/>
</dbReference>
<name>A0AAD5RHH4_9PEZI</name>
<evidence type="ECO:0000256" key="5">
    <source>
        <dbReference type="ARBA" id="ARBA00023242"/>
    </source>
</evidence>
<protein>
    <submittedName>
        <fullName evidence="8">Uncharacterized protein</fullName>
    </submittedName>
</protein>
<dbReference type="InterPro" id="IPR036345">
    <property type="entry name" value="ExoRNase_PH_dom2_sf"/>
</dbReference>
<dbReference type="InterPro" id="IPR015847">
    <property type="entry name" value="ExoRNase_PH_dom2"/>
</dbReference>
<dbReference type="InterPro" id="IPR001247">
    <property type="entry name" value="ExoRNase_PH_dom1"/>
</dbReference>
<dbReference type="GO" id="GO:0000177">
    <property type="term" value="C:cytoplasmic exosome (RNase complex)"/>
    <property type="evidence" value="ECO:0007669"/>
    <property type="project" value="TreeGrafter"/>
</dbReference>
<dbReference type="EMBL" id="JAKWBI020000533">
    <property type="protein sequence ID" value="KAJ2894076.1"/>
    <property type="molecule type" value="Genomic_DNA"/>
</dbReference>
<reference evidence="8" key="1">
    <citation type="submission" date="2022-07" db="EMBL/GenBank/DDBJ databases">
        <title>Draft genome sequence of Zalerion maritima ATCC 34329, a (micro)plastics degrading marine fungus.</title>
        <authorList>
            <person name="Paco A."/>
            <person name="Goncalves M.F.M."/>
            <person name="Rocha-Santos T.A.P."/>
            <person name="Alves A."/>
        </authorList>
    </citation>
    <scope>NUCLEOTIDE SEQUENCE</scope>
    <source>
        <strain evidence="8">ATCC 34329</strain>
    </source>
</reference>
<dbReference type="SUPFAM" id="SSF55666">
    <property type="entry name" value="Ribonuclease PH domain 2-like"/>
    <property type="match status" value="1"/>
</dbReference>
<evidence type="ECO:0000313" key="8">
    <source>
        <dbReference type="EMBL" id="KAJ2894076.1"/>
    </source>
</evidence>
<dbReference type="GO" id="GO:0000176">
    <property type="term" value="C:nuclear exosome (RNase complex)"/>
    <property type="evidence" value="ECO:0007669"/>
    <property type="project" value="UniProtKB-ARBA"/>
</dbReference>
<evidence type="ECO:0000256" key="2">
    <source>
        <dbReference type="ARBA" id="ARBA00006678"/>
    </source>
</evidence>
<dbReference type="PANTHER" id="PTHR11953:SF1">
    <property type="entry name" value="EXOSOME COMPLEX COMPONENT RRP46"/>
    <property type="match status" value="1"/>
</dbReference>
<organism evidence="8 9">
    <name type="scientific">Zalerion maritima</name>
    <dbReference type="NCBI Taxonomy" id="339359"/>
    <lineage>
        <taxon>Eukaryota</taxon>
        <taxon>Fungi</taxon>
        <taxon>Dikarya</taxon>
        <taxon>Ascomycota</taxon>
        <taxon>Pezizomycotina</taxon>
        <taxon>Sordariomycetes</taxon>
        <taxon>Lulworthiomycetidae</taxon>
        <taxon>Lulworthiales</taxon>
        <taxon>Lulworthiaceae</taxon>
        <taxon>Zalerion</taxon>
    </lineage>
</organism>
<dbReference type="CDD" id="cd11372">
    <property type="entry name" value="RNase_PH_RRP46"/>
    <property type="match status" value="1"/>
</dbReference>
<evidence type="ECO:0000313" key="9">
    <source>
        <dbReference type="Proteomes" id="UP001201980"/>
    </source>
</evidence>
<comment type="similarity">
    <text evidence="2">Belongs to the RNase PH family.</text>
</comment>
<evidence type="ECO:0000259" key="7">
    <source>
        <dbReference type="Pfam" id="PF03725"/>
    </source>
</evidence>
<feature type="domain" description="Exoribonuclease phosphorolytic" evidence="7">
    <location>
        <begin position="146"/>
        <end position="207"/>
    </location>
</feature>
<dbReference type="GO" id="GO:0016075">
    <property type="term" value="P:rRNA catabolic process"/>
    <property type="evidence" value="ECO:0007669"/>
    <property type="project" value="TreeGrafter"/>
</dbReference>
<dbReference type="GO" id="GO:0005730">
    <property type="term" value="C:nucleolus"/>
    <property type="evidence" value="ECO:0007669"/>
    <property type="project" value="TreeGrafter"/>
</dbReference>
<keyword evidence="5" id="KW-0539">Nucleus</keyword>
<comment type="caution">
    <text evidence="8">The sequence shown here is derived from an EMBL/GenBank/DDBJ whole genome shotgun (WGS) entry which is preliminary data.</text>
</comment>
<feature type="domain" description="Exoribonuclease phosphorolytic" evidence="6">
    <location>
        <begin position="11"/>
        <end position="140"/>
    </location>
</feature>
<dbReference type="Pfam" id="PF03725">
    <property type="entry name" value="RNase_PH_C"/>
    <property type="match status" value="1"/>
</dbReference>
<dbReference type="InterPro" id="IPR027408">
    <property type="entry name" value="PNPase/RNase_PH_dom_sf"/>
</dbReference>
<dbReference type="GO" id="GO:0003723">
    <property type="term" value="F:RNA binding"/>
    <property type="evidence" value="ECO:0007669"/>
    <property type="project" value="TreeGrafter"/>
</dbReference>
<dbReference type="GO" id="GO:0071051">
    <property type="term" value="P:poly(A)-dependent snoRNA 3'-end processing"/>
    <property type="evidence" value="ECO:0007669"/>
    <property type="project" value="TreeGrafter"/>
</dbReference>
<proteinExistence type="inferred from homology"/>
<dbReference type="PANTHER" id="PTHR11953">
    <property type="entry name" value="EXOSOME COMPLEX COMPONENT"/>
    <property type="match status" value="1"/>
</dbReference>
<evidence type="ECO:0000259" key="6">
    <source>
        <dbReference type="Pfam" id="PF01138"/>
    </source>
</evidence>
<gene>
    <name evidence="8" type="ORF">MKZ38_007955</name>
</gene>
<keyword evidence="4" id="KW-0271">Exosome</keyword>
<dbReference type="Proteomes" id="UP001201980">
    <property type="component" value="Unassembled WGS sequence"/>
</dbReference>
<evidence type="ECO:0000256" key="1">
    <source>
        <dbReference type="ARBA" id="ARBA00004123"/>
    </source>
</evidence>
<accession>A0AAD5RHH4</accession>
<keyword evidence="9" id="KW-1185">Reference proteome</keyword>